<dbReference type="InterPro" id="IPR002731">
    <property type="entry name" value="ATPase_BadF"/>
</dbReference>
<evidence type="ECO:0000256" key="4">
    <source>
        <dbReference type="ARBA" id="ARBA00031123"/>
    </source>
</evidence>
<feature type="domain" description="ATPase BadF/BadG/BcrA/BcrD type" evidence="5">
    <location>
        <begin position="8"/>
        <end position="281"/>
    </location>
</feature>
<dbReference type="PANTHER" id="PTHR12862:SF0">
    <property type="entry name" value="N-ACETYL-D-GLUCOSAMINE KINASE"/>
    <property type="match status" value="1"/>
</dbReference>
<dbReference type="Gene3D" id="3.30.420.40">
    <property type="match status" value="1"/>
</dbReference>
<evidence type="ECO:0000256" key="1">
    <source>
        <dbReference type="ARBA" id="ARBA00006198"/>
    </source>
</evidence>
<evidence type="ECO:0000313" key="7">
    <source>
        <dbReference type="Proteomes" id="UP000625711"/>
    </source>
</evidence>
<reference evidence="6" key="1">
    <citation type="submission" date="2020-08" db="EMBL/GenBank/DDBJ databases">
        <title>Genome sequencing and assembly of the red palm weevil Rhynchophorus ferrugineus.</title>
        <authorList>
            <person name="Dias G.B."/>
            <person name="Bergman C.M."/>
            <person name="Manee M."/>
        </authorList>
    </citation>
    <scope>NUCLEOTIDE SEQUENCE</scope>
    <source>
        <strain evidence="6">AA-2017</strain>
        <tissue evidence="6">Whole larva</tissue>
    </source>
</reference>
<keyword evidence="7" id="KW-1185">Reference proteome</keyword>
<dbReference type="OrthoDB" id="311172at2759"/>
<dbReference type="EC" id="2.7.1.59" evidence="2"/>
<evidence type="ECO:0000256" key="3">
    <source>
        <dbReference type="ARBA" id="ARBA00014974"/>
    </source>
</evidence>
<dbReference type="AlphaFoldDB" id="A0A834I442"/>
<sequence length="347" mass="37447">MSCEVIGGIEGGASHTHAVLMSPEGQVLAVSQGPGTNHFLIGKDECRRRIVRLIDEAKTKAGIPVDAPLAAIGLSLSGCEVEESNQDLVNGLIASYPHLARQYSIASDTDGSIATTSNQGGVVCIAGTGSNTLLINPDGTKVQCGGWGYLLGDEGSAWSIASRAIKYCFDDIDKFQPAPAPTDRVWSLIKDFFKIKTQCDILDIFYKDFDKSRIALVCKSLSQLAKDGDALAQLIFEQAGRHLAASISAVASRAASELTNQSGGLHVLCVGSVWLSWNLLENGFISHLKSNSSLQELSLMRLKTEMGVGAALMASDRLKLRLDRDYSKNYTVFYSYKREDVCNCKEK</sequence>
<dbReference type="SUPFAM" id="SSF53067">
    <property type="entry name" value="Actin-like ATPase domain"/>
    <property type="match status" value="2"/>
</dbReference>
<accession>A0A834I442</accession>
<comment type="caution">
    <text evidence="6">The sequence shown here is derived from an EMBL/GenBank/DDBJ whole genome shotgun (WGS) entry which is preliminary data.</text>
</comment>
<dbReference type="EMBL" id="JAACXV010013807">
    <property type="protein sequence ID" value="KAF7272226.1"/>
    <property type="molecule type" value="Genomic_DNA"/>
</dbReference>
<name>A0A834I442_RHYFE</name>
<organism evidence="6 7">
    <name type="scientific">Rhynchophorus ferrugineus</name>
    <name type="common">Red palm weevil</name>
    <name type="synonym">Curculio ferrugineus</name>
    <dbReference type="NCBI Taxonomy" id="354439"/>
    <lineage>
        <taxon>Eukaryota</taxon>
        <taxon>Metazoa</taxon>
        <taxon>Ecdysozoa</taxon>
        <taxon>Arthropoda</taxon>
        <taxon>Hexapoda</taxon>
        <taxon>Insecta</taxon>
        <taxon>Pterygota</taxon>
        <taxon>Neoptera</taxon>
        <taxon>Endopterygota</taxon>
        <taxon>Coleoptera</taxon>
        <taxon>Polyphaga</taxon>
        <taxon>Cucujiformia</taxon>
        <taxon>Curculionidae</taxon>
        <taxon>Dryophthorinae</taxon>
        <taxon>Rhynchophorus</taxon>
    </lineage>
</organism>
<dbReference type="InterPro" id="IPR039758">
    <property type="entry name" value="NAGK-like"/>
</dbReference>
<dbReference type="CDD" id="cd24078">
    <property type="entry name" value="ASKHA_NBD_NAGK_meta"/>
    <property type="match status" value="1"/>
</dbReference>
<evidence type="ECO:0000256" key="2">
    <source>
        <dbReference type="ARBA" id="ARBA00012122"/>
    </source>
</evidence>
<protein>
    <recommendedName>
        <fullName evidence="3">N-acetyl-D-glucosamine kinase</fullName>
        <ecNumber evidence="2">2.7.1.59</ecNumber>
    </recommendedName>
    <alternativeName>
        <fullName evidence="4">GlcNAc kinase</fullName>
    </alternativeName>
</protein>
<dbReference type="Proteomes" id="UP000625711">
    <property type="component" value="Unassembled WGS sequence"/>
</dbReference>
<evidence type="ECO:0000259" key="5">
    <source>
        <dbReference type="Pfam" id="PF01869"/>
    </source>
</evidence>
<evidence type="ECO:0000313" key="6">
    <source>
        <dbReference type="EMBL" id="KAF7272226.1"/>
    </source>
</evidence>
<dbReference type="GO" id="GO:0045127">
    <property type="term" value="F:N-acetylglucosamine kinase activity"/>
    <property type="evidence" value="ECO:0007669"/>
    <property type="project" value="UniProtKB-EC"/>
</dbReference>
<dbReference type="Pfam" id="PF01869">
    <property type="entry name" value="BcrAD_BadFG"/>
    <property type="match status" value="1"/>
</dbReference>
<comment type="similarity">
    <text evidence="1">Belongs to the eukaryotic-type N-acetylglucosamine kinase family.</text>
</comment>
<dbReference type="PANTHER" id="PTHR12862">
    <property type="entry name" value="BADF TYPE ATPASE DOMAIN-CONTAINING PROTEIN"/>
    <property type="match status" value="1"/>
</dbReference>
<gene>
    <name evidence="6" type="ORF">GWI33_014972</name>
</gene>
<proteinExistence type="inferred from homology"/>
<dbReference type="InterPro" id="IPR043129">
    <property type="entry name" value="ATPase_NBD"/>
</dbReference>